<name>A0AAW2I9P6_9NEOP</name>
<evidence type="ECO:0000313" key="10">
    <source>
        <dbReference type="EMBL" id="KAL0278837.1"/>
    </source>
</evidence>
<feature type="binding site" evidence="6">
    <location>
        <position position="62"/>
    </location>
    <ligand>
        <name>S-adenosyl-L-methionine</name>
        <dbReference type="ChEBI" id="CHEBI:59789"/>
    </ligand>
</feature>
<feature type="domain" description="16S/18S rRNA aminocarboxypropyltransferase Tsr3 C-terminal" evidence="8">
    <location>
        <begin position="84"/>
        <end position="210"/>
    </location>
</feature>
<comment type="caution">
    <text evidence="10">The sequence shown here is derived from an EMBL/GenBank/DDBJ whole genome shotgun (WGS) entry which is preliminary data.</text>
</comment>
<dbReference type="PRINTS" id="PR02040">
    <property type="entry name" value="CDK2IP"/>
</dbReference>
<dbReference type="GO" id="GO:0030490">
    <property type="term" value="P:maturation of SSU-rRNA"/>
    <property type="evidence" value="ECO:0007669"/>
    <property type="project" value="TreeGrafter"/>
</dbReference>
<dbReference type="EMBL" id="JARGDH010000001">
    <property type="protein sequence ID" value="KAL0278838.1"/>
    <property type="molecule type" value="Genomic_DNA"/>
</dbReference>
<keyword evidence="1" id="KW-0963">Cytoplasm</keyword>
<comment type="caution">
    <text evidence="6">Lacks conserved residue(s) required for the propagation of feature annotation.</text>
</comment>
<reference evidence="10" key="1">
    <citation type="journal article" date="2024" name="Gigascience">
        <title>Chromosome-level genome of the poultry shaft louse Menopon gallinae provides insight into the host-switching and adaptive evolution of parasitic lice.</title>
        <authorList>
            <person name="Xu Y."/>
            <person name="Ma L."/>
            <person name="Liu S."/>
            <person name="Liang Y."/>
            <person name="Liu Q."/>
            <person name="He Z."/>
            <person name="Tian L."/>
            <person name="Duan Y."/>
            <person name="Cai W."/>
            <person name="Li H."/>
            <person name="Song F."/>
        </authorList>
    </citation>
    <scope>NUCLEOTIDE SEQUENCE</scope>
    <source>
        <strain evidence="10">Cailab_2023a</strain>
    </source>
</reference>
<dbReference type="PANTHER" id="PTHR20426">
    <property type="entry name" value="RIBOSOME BIOGENESIS PROTEIN TSR3 HOMOLOG"/>
    <property type="match status" value="1"/>
</dbReference>
<feature type="region of interest" description="Disordered" evidence="7">
    <location>
        <begin position="1"/>
        <end position="41"/>
    </location>
</feature>
<dbReference type="InterPro" id="IPR007209">
    <property type="entry name" value="RNaseL-inhib-like_metal-bd_dom"/>
</dbReference>
<evidence type="ECO:0000256" key="3">
    <source>
        <dbReference type="ARBA" id="ARBA00022552"/>
    </source>
</evidence>
<dbReference type="GO" id="GO:1904047">
    <property type="term" value="F:S-adenosyl-L-methionine binding"/>
    <property type="evidence" value="ECO:0007669"/>
    <property type="project" value="UniProtKB-UniRule"/>
</dbReference>
<feature type="binding site" evidence="6">
    <location>
        <position position="133"/>
    </location>
    <ligand>
        <name>S-adenosyl-L-methionine</name>
        <dbReference type="ChEBI" id="CHEBI:59789"/>
    </ligand>
</feature>
<proteinExistence type="inferred from homology"/>
<comment type="catalytic activity">
    <reaction evidence="6">
        <text>an N(1)-methylpseudouridine in rRNA + S-adenosyl-L-methionine = N(1)-methyl-N(3)-[(3S)-3-amino-3-carboxypropyl]pseudouridine in rRNA + S-methyl-5'-thioadenosine + H(+)</text>
        <dbReference type="Rhea" id="RHEA:63296"/>
        <dbReference type="Rhea" id="RHEA-COMP:11634"/>
        <dbReference type="Rhea" id="RHEA-COMP:16310"/>
        <dbReference type="ChEBI" id="CHEBI:15378"/>
        <dbReference type="ChEBI" id="CHEBI:17509"/>
        <dbReference type="ChEBI" id="CHEBI:59789"/>
        <dbReference type="ChEBI" id="CHEBI:74890"/>
        <dbReference type="ChEBI" id="CHEBI:146234"/>
        <dbReference type="EC" id="2.5.1.157"/>
    </reaction>
</comment>
<dbReference type="InterPro" id="IPR023250">
    <property type="entry name" value="Cyclin-dep_Kinase_2_interact"/>
</dbReference>
<feature type="compositionally biased region" description="Basic residues" evidence="7">
    <location>
        <begin position="1"/>
        <end position="16"/>
    </location>
</feature>
<dbReference type="EMBL" id="JARGDH010000001">
    <property type="protein sequence ID" value="KAL0278836.1"/>
    <property type="molecule type" value="Genomic_DNA"/>
</dbReference>
<dbReference type="GO" id="GO:0000455">
    <property type="term" value="P:enzyme-directed rRNA pseudouridine synthesis"/>
    <property type="evidence" value="ECO:0007669"/>
    <property type="project" value="UniProtKB-UniRule"/>
</dbReference>
<dbReference type="PANTHER" id="PTHR20426:SF0">
    <property type="entry name" value="18S RRNA AMINOCARBOXYPROPYLTRANSFERASE"/>
    <property type="match status" value="1"/>
</dbReference>
<feature type="binding site" evidence="6">
    <location>
        <position position="110"/>
    </location>
    <ligand>
        <name>S-adenosyl-L-methionine</name>
        <dbReference type="ChEBI" id="CHEBI:59789"/>
    </ligand>
</feature>
<keyword evidence="3 6" id="KW-0698">rRNA processing</keyword>
<dbReference type="InterPro" id="IPR007177">
    <property type="entry name" value="Tsr3_C"/>
</dbReference>
<sequence length="535" mass="60462">MQRSQRKFKHRERKRVFVNEEPDDDTGNPDSDSNENEESTEIDVPFPVAMWDLNQCDPKRCSGRKLARHGLIKTLRLGQRFNGIVLSPAGKKCVSPEDVDIIKSSGLAVVDCSWARLNEVPFHKMKSPNARLLPWLVAANPVNYGKPCELSCVEAIAAALILTGFTNEADLYLSKFKWGNSFMQVNQELLDKYSQCKTSAEIINIQNKYLTEESELKSKQRENAGMFPDSESSEDETEEKLNEVETQMKDLKIEDEKSNESEVVDKNITGEDDRPQLKTPEKTGDDMEVSCDVVKDNVVERSPPLHRLLNKNEKPITSTPKKPGSRMSGGASDQFIPTANNFSVINVAESPVSAMKSGQSLLGVPRRIRDASAELYKCVQNWYEHFSNGMKLVGMIRGIVESMIQEEKESKERCSELNSYCHSLDEVVDQLANVIDIMKVLTKQMKAVAKVHEGASPPFLTWPVTKFGEVFEEIQNAYEKELEVKRIVKENIAQFADSRKLIIHLGAWVYEIYVTPKTKMLLESLLLETGHKDPK</sequence>
<dbReference type="EMBL" id="JARGDH010000001">
    <property type="protein sequence ID" value="KAL0278839.1"/>
    <property type="molecule type" value="Genomic_DNA"/>
</dbReference>
<dbReference type="Pfam" id="PF04034">
    <property type="entry name" value="Ribo_biogen_C"/>
    <property type="match status" value="1"/>
</dbReference>
<accession>A0AAW2I9P6</accession>
<feature type="compositionally biased region" description="Acidic residues" evidence="7">
    <location>
        <begin position="20"/>
        <end position="41"/>
    </location>
</feature>
<keyword evidence="4 6" id="KW-0808">Transferase</keyword>
<feature type="domain" description="RNase L inhibitor RLI-like possible metal-binding" evidence="9">
    <location>
        <begin position="47"/>
        <end position="80"/>
    </location>
</feature>
<evidence type="ECO:0000256" key="1">
    <source>
        <dbReference type="ARBA" id="ARBA00022490"/>
    </source>
</evidence>
<dbReference type="GO" id="GO:0106388">
    <property type="term" value="F:rRNA small subunit aminocarboxypropyltransferase activity"/>
    <property type="evidence" value="ECO:0007669"/>
    <property type="project" value="UniProtKB-EC"/>
</dbReference>
<comment type="function">
    <text evidence="6">Aminocarboxypropyltransferase that catalyzes the aminocarboxypropyl transfer on pseudouridine in 18S rRNA. It constitutes the last step in biosynthesis of the hypermodified N1-methyl-N3-(3-amino-3-carboxypropyl) pseudouridine (m1acp3-Psi).</text>
</comment>
<dbReference type="AlphaFoldDB" id="A0AAW2I9P6"/>
<evidence type="ECO:0000256" key="4">
    <source>
        <dbReference type="ARBA" id="ARBA00022679"/>
    </source>
</evidence>
<feature type="region of interest" description="Disordered" evidence="7">
    <location>
        <begin position="216"/>
        <end position="289"/>
    </location>
</feature>
<organism evidence="10">
    <name type="scientific">Menopon gallinae</name>
    <name type="common">poultry shaft louse</name>
    <dbReference type="NCBI Taxonomy" id="328185"/>
    <lineage>
        <taxon>Eukaryota</taxon>
        <taxon>Metazoa</taxon>
        <taxon>Ecdysozoa</taxon>
        <taxon>Arthropoda</taxon>
        <taxon>Hexapoda</taxon>
        <taxon>Insecta</taxon>
        <taxon>Pterygota</taxon>
        <taxon>Neoptera</taxon>
        <taxon>Paraneoptera</taxon>
        <taxon>Psocodea</taxon>
        <taxon>Troctomorpha</taxon>
        <taxon>Phthiraptera</taxon>
        <taxon>Amblycera</taxon>
        <taxon>Menoponidae</taxon>
        <taxon>Menopon</taxon>
    </lineage>
</organism>
<gene>
    <name evidence="10" type="ORF">PYX00_000530</name>
</gene>
<keyword evidence="5 6" id="KW-0949">S-adenosyl-L-methionine</keyword>
<dbReference type="EMBL" id="JARGDH010000001">
    <property type="protein sequence ID" value="KAL0278837.1"/>
    <property type="molecule type" value="Genomic_DNA"/>
</dbReference>
<comment type="similarity">
    <text evidence="6">Belongs to the TDD superfamily. TSR3 family.</text>
</comment>
<dbReference type="EC" id="2.5.1.157" evidence="6"/>
<evidence type="ECO:0000256" key="2">
    <source>
        <dbReference type="ARBA" id="ARBA00022517"/>
    </source>
</evidence>
<evidence type="ECO:0000259" key="9">
    <source>
        <dbReference type="Pfam" id="PF04068"/>
    </source>
</evidence>
<dbReference type="HAMAP" id="MF_01116">
    <property type="entry name" value="TSR3"/>
    <property type="match status" value="1"/>
</dbReference>
<dbReference type="Pfam" id="PF04068">
    <property type="entry name" value="Fer4_RLI"/>
    <property type="match status" value="1"/>
</dbReference>
<keyword evidence="2 6" id="KW-0690">Ribosome biogenesis</keyword>
<evidence type="ECO:0000256" key="6">
    <source>
        <dbReference type="HAMAP-Rule" id="MF_03146"/>
    </source>
</evidence>
<evidence type="ECO:0000259" key="8">
    <source>
        <dbReference type="Pfam" id="PF04034"/>
    </source>
</evidence>
<feature type="compositionally biased region" description="Basic and acidic residues" evidence="7">
    <location>
        <begin position="239"/>
        <end position="285"/>
    </location>
</feature>
<evidence type="ECO:0000256" key="7">
    <source>
        <dbReference type="SAM" id="MobiDB-lite"/>
    </source>
</evidence>
<dbReference type="InterPro" id="IPR022968">
    <property type="entry name" value="Tsr3-like"/>
</dbReference>
<evidence type="ECO:0000256" key="5">
    <source>
        <dbReference type="ARBA" id="ARBA00022691"/>
    </source>
</evidence>
<dbReference type="NCBIfam" id="NF002621">
    <property type="entry name" value="PRK02287.1"/>
    <property type="match status" value="1"/>
</dbReference>
<protein>
    <recommendedName>
        <fullName evidence="6">18S rRNA aminocarboxypropyltransferase</fullName>
        <ecNumber evidence="6">2.5.1.157</ecNumber>
    </recommendedName>
</protein>